<proteinExistence type="predicted"/>
<dbReference type="EMBL" id="BK014726">
    <property type="protein sequence ID" value="DAD72822.1"/>
    <property type="molecule type" value="Genomic_DNA"/>
</dbReference>
<organism evidence="1">
    <name type="scientific">Siphoviridae sp. ctYBm1</name>
    <dbReference type="NCBI Taxonomy" id="2826374"/>
    <lineage>
        <taxon>Viruses</taxon>
        <taxon>Duplodnaviria</taxon>
        <taxon>Heunggongvirae</taxon>
        <taxon>Uroviricota</taxon>
        <taxon>Caudoviricetes</taxon>
    </lineage>
</organism>
<reference evidence="1" key="1">
    <citation type="journal article" date="2021" name="Proc. Natl. Acad. Sci. U.S.A.">
        <title>A Catalog of Tens of Thousands of Viruses from Human Metagenomes Reveals Hidden Associations with Chronic Diseases.</title>
        <authorList>
            <person name="Tisza M.J."/>
            <person name="Buck C.B."/>
        </authorList>
    </citation>
    <scope>NUCLEOTIDE SEQUENCE</scope>
    <source>
        <strain evidence="1">CtYBm1</strain>
    </source>
</reference>
<name>A0A8S5LS92_9CAUD</name>
<accession>A0A8S5LS92</accession>
<evidence type="ECO:0000313" key="1">
    <source>
        <dbReference type="EMBL" id="DAD72822.1"/>
    </source>
</evidence>
<protein>
    <submittedName>
        <fullName evidence="1">Uncharacterized protein</fullName>
    </submittedName>
</protein>
<sequence>MTAPINFITVPEIASKYKGDIGISVAIKAAIVDYPRLTDPVDKAATTLLITQYDNIFTFESKAIEEDLKYVRDYFKSKFSLDVVNDMIYAMKDNDKVTERLQEIAHMNK</sequence>